<feature type="transmembrane region" description="Helical" evidence="5">
    <location>
        <begin position="66"/>
        <end position="86"/>
    </location>
</feature>
<protein>
    <submittedName>
        <fullName evidence="8">DUF1232 domain-containing protein</fullName>
    </submittedName>
</protein>
<sequence length="131" mass="15258">MGYMIINKFKTGKWSKKAKQYIEHPDKLKELLIALGQIIHKKGLKNVQEQLQFMYKYILDVYNGNYTNYNLTSLIIAIAAIIYVVTPIDILPDVLPIIGWTDDVTVILYVFDIINAELEQYKQFITTNKQK</sequence>
<feature type="domain" description="DUF1232" evidence="6">
    <location>
        <begin position="75"/>
        <end position="108"/>
    </location>
</feature>
<evidence type="ECO:0000313" key="9">
    <source>
        <dbReference type="Proteomes" id="UP000298073"/>
    </source>
</evidence>
<dbReference type="EMBL" id="BLLS01000185">
    <property type="protein sequence ID" value="GFH88314.1"/>
    <property type="molecule type" value="Genomic_DNA"/>
</dbReference>
<dbReference type="Proteomes" id="UP000491181">
    <property type="component" value="Unassembled WGS sequence"/>
</dbReference>
<evidence type="ECO:0000313" key="10">
    <source>
        <dbReference type="Proteomes" id="UP000491181"/>
    </source>
</evidence>
<name>A0A7K3MMX0_9BACE</name>
<dbReference type="InterPro" id="IPR010652">
    <property type="entry name" value="DUF1232"/>
</dbReference>
<evidence type="ECO:0000256" key="1">
    <source>
        <dbReference type="ARBA" id="ARBA00004127"/>
    </source>
</evidence>
<reference evidence="8 9" key="1">
    <citation type="submission" date="2019-03" db="EMBL/GenBank/DDBJ databases">
        <title>Diversity of the mouse oral microbiome.</title>
        <authorList>
            <person name="Joseph S."/>
            <person name="Aduse-Opoku J."/>
            <person name="Curtis M."/>
            <person name="Wade W."/>
            <person name="Hashim A."/>
        </authorList>
    </citation>
    <scope>NUCLEOTIDE SEQUENCE [LARGE SCALE GENOMIC DNA]</scope>
    <source>
        <strain evidence="8 9">P2318</strain>
    </source>
</reference>
<dbReference type="Proteomes" id="UP000298073">
    <property type="component" value="Unassembled WGS sequence"/>
</dbReference>
<dbReference type="AlphaFoldDB" id="A0A7K3MMX0"/>
<evidence type="ECO:0000256" key="4">
    <source>
        <dbReference type="ARBA" id="ARBA00023136"/>
    </source>
</evidence>
<comment type="subcellular location">
    <subcellularLocation>
        <location evidence="1">Endomembrane system</location>
        <topology evidence="1">Multi-pass membrane protein</topology>
    </subcellularLocation>
</comment>
<evidence type="ECO:0000256" key="5">
    <source>
        <dbReference type="SAM" id="Phobius"/>
    </source>
</evidence>
<keyword evidence="3 5" id="KW-1133">Transmembrane helix</keyword>
<dbReference type="GO" id="GO:0012505">
    <property type="term" value="C:endomembrane system"/>
    <property type="evidence" value="ECO:0007669"/>
    <property type="project" value="UniProtKB-SubCell"/>
</dbReference>
<accession>A0A7K3MMX0</accession>
<gene>
    <name evidence="8" type="ORF">E4T97_09585</name>
    <name evidence="7" type="ORF">IMSAGC001_03756</name>
</gene>
<evidence type="ECO:0000256" key="3">
    <source>
        <dbReference type="ARBA" id="ARBA00022989"/>
    </source>
</evidence>
<dbReference type="EMBL" id="SPPV01000017">
    <property type="protein sequence ID" value="TFU49626.1"/>
    <property type="molecule type" value="Genomic_DNA"/>
</dbReference>
<keyword evidence="2 5" id="KW-0812">Transmembrane</keyword>
<dbReference type="OrthoDB" id="9886591at2"/>
<evidence type="ECO:0000259" key="6">
    <source>
        <dbReference type="Pfam" id="PF06803"/>
    </source>
</evidence>
<evidence type="ECO:0000256" key="2">
    <source>
        <dbReference type="ARBA" id="ARBA00022692"/>
    </source>
</evidence>
<keyword evidence="4 5" id="KW-0472">Membrane</keyword>
<evidence type="ECO:0000313" key="8">
    <source>
        <dbReference type="EMBL" id="TFU49626.1"/>
    </source>
</evidence>
<evidence type="ECO:0000313" key="7">
    <source>
        <dbReference type="EMBL" id="GFH88314.1"/>
    </source>
</evidence>
<organism evidence="8 9">
    <name type="scientific">Bacteroides acidifaciens</name>
    <dbReference type="NCBI Taxonomy" id="85831"/>
    <lineage>
        <taxon>Bacteria</taxon>
        <taxon>Pseudomonadati</taxon>
        <taxon>Bacteroidota</taxon>
        <taxon>Bacteroidia</taxon>
        <taxon>Bacteroidales</taxon>
        <taxon>Bacteroidaceae</taxon>
        <taxon>Bacteroides</taxon>
    </lineage>
</organism>
<dbReference type="Pfam" id="PF06803">
    <property type="entry name" value="DUF1232"/>
    <property type="match status" value="1"/>
</dbReference>
<dbReference type="RefSeq" id="WP_061447890.1">
    <property type="nucleotide sequence ID" value="NZ_BLLS01000185.1"/>
</dbReference>
<proteinExistence type="predicted"/>
<comment type="caution">
    <text evidence="8">The sequence shown here is derived from an EMBL/GenBank/DDBJ whole genome shotgun (WGS) entry which is preliminary data.</text>
</comment>
<reference evidence="7 10" key="2">
    <citation type="journal article" date="2020" name="Microbiome">
        <title>Single-cell genomics of uncultured bacteria reveals dietary fiber responders in the mouse gut microbiota.</title>
        <authorList>
            <person name="Chijiiwa R."/>
            <person name="Hosokawa M."/>
            <person name="Kogawa M."/>
            <person name="Nishikawa Y."/>
            <person name="Ide K."/>
            <person name="Sakanashi C."/>
            <person name="Takahashi K."/>
            <person name="Takeyama H."/>
        </authorList>
    </citation>
    <scope>NUCLEOTIDE SEQUENCE [LARGE SCALE GENOMIC DNA]</scope>
    <source>
        <strain evidence="7">IMSAGC_001</strain>
    </source>
</reference>